<sequence length="298" mass="33170">MPRNRRGWGDYYDYGSGPRPVVGGIKAKSERGAIGESWWSKRWVEVLESFELGNRLTRGRSYARKGQVVSLLLEKGQVKAKVQGSQPKPYNVTIKLTPLNPQEWERVIVAMAEQAIFAAKLLAGEMPQNIEEAFAVAGVSLFPQELDDLDTKCSCPDWSNPCKHLAAVYYLLAEQFDEDPFLIFKLRGREKEEIIQALREKRAVVAEVGNPELGSETGISETEAIAESLPLEDRLPTFWLMGESLSEFRLSIEAPPINAALLKRLGTPSFAEKTPDVLTLLAKGYALIAEAALHKANR</sequence>
<name>A0A8T7M683_9CHLR</name>
<keyword evidence="1" id="KW-0863">Zinc-finger</keyword>
<dbReference type="RefSeq" id="WP_341471373.1">
    <property type="nucleotide sequence ID" value="NZ_CP128400.1"/>
</dbReference>
<dbReference type="Pfam" id="PF04434">
    <property type="entry name" value="SWIM"/>
    <property type="match status" value="1"/>
</dbReference>
<reference evidence="4" key="2">
    <citation type="journal article" date="2024" name="Nature">
        <title>Anoxygenic phototroph of the Chloroflexota uses a type I reaction centre.</title>
        <authorList>
            <person name="Tsuji J.M."/>
            <person name="Shaw N.A."/>
            <person name="Nagashima S."/>
            <person name="Venkiteswaran J.J."/>
            <person name="Schiff S.L."/>
            <person name="Watanabe T."/>
            <person name="Fukui M."/>
            <person name="Hanada S."/>
            <person name="Tank M."/>
            <person name="Neufeld J.D."/>
        </authorList>
    </citation>
    <scope>NUCLEOTIDE SEQUENCE</scope>
    <source>
        <strain evidence="4">L227-S17</strain>
    </source>
</reference>
<evidence type="ECO:0000313" key="4">
    <source>
        <dbReference type="EMBL" id="WJW69489.1"/>
    </source>
</evidence>
<reference evidence="3 5" key="1">
    <citation type="submission" date="2020-06" db="EMBL/GenBank/DDBJ databases">
        <title>Anoxygenic phototrophic Chloroflexota member uses a Type I reaction center.</title>
        <authorList>
            <person name="Tsuji J.M."/>
            <person name="Shaw N.A."/>
            <person name="Nagashima S."/>
            <person name="Venkiteswaran J."/>
            <person name="Schiff S.L."/>
            <person name="Hanada S."/>
            <person name="Tank M."/>
            <person name="Neufeld J.D."/>
        </authorList>
    </citation>
    <scope>NUCLEOTIDE SEQUENCE [LARGE SCALE GENOMIC DNA]</scope>
    <source>
        <strain evidence="3">L227-S17</strain>
    </source>
</reference>
<dbReference type="PANTHER" id="PTHR38133:SF1">
    <property type="entry name" value="SLR1429 PROTEIN"/>
    <property type="match status" value="1"/>
</dbReference>
<dbReference type="GO" id="GO:0008270">
    <property type="term" value="F:zinc ion binding"/>
    <property type="evidence" value="ECO:0007669"/>
    <property type="project" value="UniProtKB-KW"/>
</dbReference>
<evidence type="ECO:0000313" key="3">
    <source>
        <dbReference type="EMBL" id="NWJ47579.1"/>
    </source>
</evidence>
<proteinExistence type="predicted"/>
<dbReference type="InterPro" id="IPR007527">
    <property type="entry name" value="Znf_SWIM"/>
</dbReference>
<keyword evidence="1" id="KW-0862">Zinc</keyword>
<evidence type="ECO:0000313" key="5">
    <source>
        <dbReference type="Proteomes" id="UP000521676"/>
    </source>
</evidence>
<dbReference type="Proteomes" id="UP001431572">
    <property type="component" value="Chromosome 2"/>
</dbReference>
<keyword evidence="6" id="KW-1185">Reference proteome</keyword>
<dbReference type="Proteomes" id="UP000521676">
    <property type="component" value="Unassembled WGS sequence"/>
</dbReference>
<feature type="domain" description="SWIM-type" evidence="2">
    <location>
        <begin position="142"/>
        <end position="173"/>
    </location>
</feature>
<dbReference type="EMBL" id="JACATZ010000003">
    <property type="protein sequence ID" value="NWJ47579.1"/>
    <property type="molecule type" value="Genomic_DNA"/>
</dbReference>
<organism evidence="3 5">
    <name type="scientific">Candidatus Chlorohelix allophototropha</name>
    <dbReference type="NCBI Taxonomy" id="3003348"/>
    <lineage>
        <taxon>Bacteria</taxon>
        <taxon>Bacillati</taxon>
        <taxon>Chloroflexota</taxon>
        <taxon>Chloroflexia</taxon>
        <taxon>Candidatus Chloroheliales</taxon>
        <taxon>Candidatus Chloroheliaceae</taxon>
        <taxon>Candidatus Chlorohelix</taxon>
    </lineage>
</organism>
<accession>A0A8T7M683</accession>
<keyword evidence="1" id="KW-0479">Metal-binding</keyword>
<dbReference type="EMBL" id="CP128400">
    <property type="protein sequence ID" value="WJW69489.1"/>
    <property type="molecule type" value="Genomic_DNA"/>
</dbReference>
<dbReference type="PANTHER" id="PTHR38133">
    <property type="entry name" value="SLR1429 PROTEIN"/>
    <property type="match status" value="1"/>
</dbReference>
<evidence type="ECO:0000313" key="6">
    <source>
        <dbReference type="Proteomes" id="UP001431572"/>
    </source>
</evidence>
<gene>
    <name evidence="3" type="ORF">HXX08_17115</name>
    <name evidence="4" type="ORF">OZ401_003106</name>
</gene>
<dbReference type="PROSITE" id="PS50966">
    <property type="entry name" value="ZF_SWIM"/>
    <property type="match status" value="1"/>
</dbReference>
<evidence type="ECO:0000259" key="2">
    <source>
        <dbReference type="PROSITE" id="PS50966"/>
    </source>
</evidence>
<protein>
    <submittedName>
        <fullName evidence="3">SWIM zinc finger family protein</fullName>
    </submittedName>
</protein>
<dbReference type="AlphaFoldDB" id="A0A8T7M683"/>
<evidence type="ECO:0000256" key="1">
    <source>
        <dbReference type="PROSITE-ProRule" id="PRU00325"/>
    </source>
</evidence>